<dbReference type="Pfam" id="PF07883">
    <property type="entry name" value="Cupin_2"/>
    <property type="match status" value="1"/>
</dbReference>
<accession>A0ABU8DQJ8</accession>
<protein>
    <submittedName>
        <fullName evidence="2">Cupin domain-containing protein</fullName>
    </submittedName>
</protein>
<dbReference type="EMBL" id="JBAPLU010000004">
    <property type="protein sequence ID" value="MEI4271121.1"/>
    <property type="molecule type" value="Genomic_DNA"/>
</dbReference>
<dbReference type="Gene3D" id="2.60.120.10">
    <property type="entry name" value="Jelly Rolls"/>
    <property type="match status" value="1"/>
</dbReference>
<name>A0ABU8DQJ8_9ACTN</name>
<dbReference type="PANTHER" id="PTHR36156">
    <property type="entry name" value="SLR2101 PROTEIN"/>
    <property type="match status" value="1"/>
</dbReference>
<comment type="caution">
    <text evidence="2">The sequence shown here is derived from an EMBL/GenBank/DDBJ whole genome shotgun (WGS) entry which is preliminary data.</text>
</comment>
<evidence type="ECO:0000313" key="3">
    <source>
        <dbReference type="Proteomes" id="UP001361570"/>
    </source>
</evidence>
<gene>
    <name evidence="2" type="ORF">TEK04_05260</name>
</gene>
<dbReference type="InterPro" id="IPR047142">
    <property type="entry name" value="OryJ/VirC-like"/>
</dbReference>
<organism evidence="2 3">
    <name type="scientific">Klenkia sesuvii</name>
    <dbReference type="NCBI Taxonomy" id="3103137"/>
    <lineage>
        <taxon>Bacteria</taxon>
        <taxon>Bacillati</taxon>
        <taxon>Actinomycetota</taxon>
        <taxon>Actinomycetes</taxon>
        <taxon>Geodermatophilales</taxon>
        <taxon>Geodermatophilaceae</taxon>
        <taxon>Klenkia</taxon>
    </lineage>
</organism>
<dbReference type="RefSeq" id="WP_336403266.1">
    <property type="nucleotide sequence ID" value="NZ_JBAPLU010000004.1"/>
</dbReference>
<proteinExistence type="predicted"/>
<reference evidence="2 3" key="1">
    <citation type="submission" date="2024-03" db="EMBL/GenBank/DDBJ databases">
        <title>Draft genome sequence of Klenkia sp. LSe6-5.</title>
        <authorList>
            <person name="Duangmal K."/>
            <person name="Chantavorakit T."/>
        </authorList>
    </citation>
    <scope>NUCLEOTIDE SEQUENCE [LARGE SCALE GENOMIC DNA]</scope>
    <source>
        <strain evidence="2 3">LSe6-5</strain>
    </source>
</reference>
<dbReference type="InterPro" id="IPR013096">
    <property type="entry name" value="Cupin_2"/>
</dbReference>
<evidence type="ECO:0000313" key="2">
    <source>
        <dbReference type="EMBL" id="MEI4271121.1"/>
    </source>
</evidence>
<dbReference type="CDD" id="cd02231">
    <property type="entry name" value="cupin_BLL6423-like"/>
    <property type="match status" value="1"/>
</dbReference>
<dbReference type="PANTHER" id="PTHR36156:SF2">
    <property type="entry name" value="CUPIN TYPE-2 DOMAIN-CONTAINING PROTEIN"/>
    <property type="match status" value="1"/>
</dbReference>
<evidence type="ECO:0000259" key="1">
    <source>
        <dbReference type="Pfam" id="PF07883"/>
    </source>
</evidence>
<dbReference type="SUPFAM" id="SSF51182">
    <property type="entry name" value="RmlC-like cupins"/>
    <property type="match status" value="1"/>
</dbReference>
<dbReference type="InterPro" id="IPR014710">
    <property type="entry name" value="RmlC-like_jellyroll"/>
</dbReference>
<dbReference type="InterPro" id="IPR011051">
    <property type="entry name" value="RmlC_Cupin_sf"/>
</dbReference>
<dbReference type="Proteomes" id="UP001361570">
    <property type="component" value="Unassembled WGS sequence"/>
</dbReference>
<sequence length="183" mass="19257">MQIRRVVAGVDAEGTTRFLSDGPVPFSHEFVHLPGQAHARVWHSHTVPTTTPPAEETTSDDGPILAEPGGASFLLVQYAPDSVAFQDGFDGAAAGGEFAAKLPDLAATMDPAVPGMHRTRTVDFGIVLDGEIWLEVGSGEEKQLRAGDTVVQLAGRHAWRNKSDRPATIAFVLTGASETGSSA</sequence>
<feature type="domain" description="Cupin type-2" evidence="1">
    <location>
        <begin position="113"/>
        <end position="171"/>
    </location>
</feature>
<keyword evidence="3" id="KW-1185">Reference proteome</keyword>